<dbReference type="AlphaFoldDB" id="A0AAU9JTW3"/>
<evidence type="ECO:0000313" key="11">
    <source>
        <dbReference type="Proteomes" id="UP001162131"/>
    </source>
</evidence>
<comment type="caution">
    <text evidence="10">The sequence shown here is derived from an EMBL/GenBank/DDBJ whole genome shotgun (WGS) entry which is preliminary data.</text>
</comment>
<comment type="catalytic activity">
    <reaction evidence="6">
        <text>O-phospho-L-threonyl-[protein] + H2O = L-threonyl-[protein] + phosphate</text>
        <dbReference type="Rhea" id="RHEA:47004"/>
        <dbReference type="Rhea" id="RHEA-COMP:11060"/>
        <dbReference type="Rhea" id="RHEA-COMP:11605"/>
        <dbReference type="ChEBI" id="CHEBI:15377"/>
        <dbReference type="ChEBI" id="CHEBI:30013"/>
        <dbReference type="ChEBI" id="CHEBI:43474"/>
        <dbReference type="ChEBI" id="CHEBI:61977"/>
        <dbReference type="EC" id="3.1.3.16"/>
    </reaction>
</comment>
<accession>A0AAU9JTW3</accession>
<evidence type="ECO:0000256" key="4">
    <source>
        <dbReference type="ARBA" id="ARBA00023242"/>
    </source>
</evidence>
<gene>
    <name evidence="10" type="ORF">BSTOLATCC_MIC36121</name>
</gene>
<dbReference type="PANTHER" id="PTHR23081:SF36">
    <property type="entry name" value="RNA POLYMERASE II SUBUNIT A C-TERMINAL DOMAIN PHOSPHATASE"/>
    <property type="match status" value="1"/>
</dbReference>
<protein>
    <recommendedName>
        <fullName evidence="2">protein-serine/threonine phosphatase</fullName>
        <ecNumber evidence="2">3.1.3.16</ecNumber>
    </recommendedName>
</protein>
<dbReference type="SMART" id="SM00292">
    <property type="entry name" value="BRCT"/>
    <property type="match status" value="1"/>
</dbReference>
<comment type="subcellular location">
    <subcellularLocation>
        <location evidence="1">Nucleus</location>
    </subcellularLocation>
</comment>
<dbReference type="InterPro" id="IPR023214">
    <property type="entry name" value="HAD_sf"/>
</dbReference>
<dbReference type="Gene3D" id="3.40.50.10190">
    <property type="entry name" value="BRCT domain"/>
    <property type="match status" value="1"/>
</dbReference>
<evidence type="ECO:0000313" key="10">
    <source>
        <dbReference type="EMBL" id="CAG9324329.1"/>
    </source>
</evidence>
<feature type="compositionally biased region" description="Basic and acidic residues" evidence="7">
    <location>
        <begin position="543"/>
        <end position="552"/>
    </location>
</feature>
<dbReference type="InterPro" id="IPR036420">
    <property type="entry name" value="BRCT_dom_sf"/>
</dbReference>
<dbReference type="GO" id="GO:0008420">
    <property type="term" value="F:RNA polymerase II CTD heptapeptide repeat phosphatase activity"/>
    <property type="evidence" value="ECO:0007669"/>
    <property type="project" value="InterPro"/>
</dbReference>
<dbReference type="PROSITE" id="PS50969">
    <property type="entry name" value="FCP1"/>
    <property type="match status" value="1"/>
</dbReference>
<reference evidence="10" key="1">
    <citation type="submission" date="2021-09" db="EMBL/GenBank/DDBJ databases">
        <authorList>
            <consortium name="AG Swart"/>
            <person name="Singh M."/>
            <person name="Singh A."/>
            <person name="Seah K."/>
            <person name="Emmerich C."/>
        </authorList>
    </citation>
    <scope>NUCLEOTIDE SEQUENCE</scope>
    <source>
        <strain evidence="10">ATCC30299</strain>
    </source>
</reference>
<dbReference type="SUPFAM" id="SSF52113">
    <property type="entry name" value="BRCT domain"/>
    <property type="match status" value="1"/>
</dbReference>
<dbReference type="Proteomes" id="UP001162131">
    <property type="component" value="Unassembled WGS sequence"/>
</dbReference>
<proteinExistence type="predicted"/>
<feature type="domain" description="BRCT" evidence="8">
    <location>
        <begin position="352"/>
        <end position="444"/>
    </location>
</feature>
<evidence type="ECO:0000256" key="2">
    <source>
        <dbReference type="ARBA" id="ARBA00013081"/>
    </source>
</evidence>
<keyword evidence="3" id="KW-0378">Hydrolase</keyword>
<feature type="domain" description="FCP1 homology" evidence="9">
    <location>
        <begin position="166"/>
        <end position="329"/>
    </location>
</feature>
<dbReference type="Pfam" id="PF12738">
    <property type="entry name" value="PTCB-BRCT"/>
    <property type="match status" value="1"/>
</dbReference>
<dbReference type="EC" id="3.1.3.16" evidence="2"/>
<evidence type="ECO:0000256" key="5">
    <source>
        <dbReference type="ARBA" id="ARBA00047761"/>
    </source>
</evidence>
<dbReference type="Pfam" id="PF03031">
    <property type="entry name" value="NIF"/>
    <property type="match status" value="1"/>
</dbReference>
<dbReference type="InterPro" id="IPR001357">
    <property type="entry name" value="BRCT_dom"/>
</dbReference>
<feature type="compositionally biased region" description="Basic and acidic residues" evidence="7">
    <location>
        <begin position="516"/>
        <end position="526"/>
    </location>
</feature>
<keyword evidence="4" id="KW-0539">Nucleus</keyword>
<sequence>MSEIPIKPPQIPNLVIKQITWHVKLNEFIEEGHDLCTLICDVPESSSSLLSQIIHMPVYKTKTFKIKSTASGSLYVLNSAEEAQQTSILCKIRQKTLPNFSIGADSIDKCKHEMEFGGMCAFCGYRSNENEQADIEKLHCGVTGRNLKFNEDLAVALEHKKKQKLLKEKKLLLVLDLDHTLLHTIKGSSAKPNIHQINIDGIVFSTRLRPHLDFFLENLKDKYEFFVYTKGSRKYAHQMMKLIDPHKEYFGERLISQDDEPGESGKSLKILLPKDNTMVLILDDTHEVWPDSPNLVIADRFWYFYDELSDIDKKIMGENDHLLYFMKDLLANIHDSFYMQETADVKNILKQIQGNVLLGAKIAFSGMIPIDIQPEMHPLWQAAERYGAICQREVTEETTHLISDGSLTKKFKQAKRMNIPVLHRTWLSLSVSYWYWLPESQFTLENINNLDIRSLLPTSLMRQLSIGSPVPSKSHTSGESESDSDSDLIDSKSDSSSSSNKNMADCAREVNSTSIDSKENKQEKGAVKRANASQIPKPAKKVKFQDNSELKI</sequence>
<dbReference type="InterPro" id="IPR036412">
    <property type="entry name" value="HAD-like_sf"/>
</dbReference>
<dbReference type="GO" id="GO:0005634">
    <property type="term" value="C:nucleus"/>
    <property type="evidence" value="ECO:0007669"/>
    <property type="project" value="UniProtKB-SubCell"/>
</dbReference>
<dbReference type="SUPFAM" id="SSF56784">
    <property type="entry name" value="HAD-like"/>
    <property type="match status" value="1"/>
</dbReference>
<feature type="region of interest" description="Disordered" evidence="7">
    <location>
        <begin position="466"/>
        <end position="552"/>
    </location>
</feature>
<dbReference type="SMART" id="SM00577">
    <property type="entry name" value="CPDc"/>
    <property type="match status" value="1"/>
</dbReference>
<evidence type="ECO:0000256" key="7">
    <source>
        <dbReference type="SAM" id="MobiDB-lite"/>
    </source>
</evidence>
<evidence type="ECO:0000259" key="8">
    <source>
        <dbReference type="PROSITE" id="PS50172"/>
    </source>
</evidence>
<dbReference type="PANTHER" id="PTHR23081">
    <property type="entry name" value="RNA POLYMERASE II CTD PHOSPHATASE"/>
    <property type="match status" value="1"/>
</dbReference>
<dbReference type="Gene3D" id="3.40.50.1000">
    <property type="entry name" value="HAD superfamily/HAD-like"/>
    <property type="match status" value="1"/>
</dbReference>
<dbReference type="PROSITE" id="PS50172">
    <property type="entry name" value="BRCT"/>
    <property type="match status" value="1"/>
</dbReference>
<organism evidence="10 11">
    <name type="scientific">Blepharisma stoltei</name>
    <dbReference type="NCBI Taxonomy" id="1481888"/>
    <lineage>
        <taxon>Eukaryota</taxon>
        <taxon>Sar</taxon>
        <taxon>Alveolata</taxon>
        <taxon>Ciliophora</taxon>
        <taxon>Postciliodesmatophora</taxon>
        <taxon>Heterotrichea</taxon>
        <taxon>Heterotrichida</taxon>
        <taxon>Blepharismidae</taxon>
        <taxon>Blepharisma</taxon>
    </lineage>
</organism>
<evidence type="ECO:0000259" key="9">
    <source>
        <dbReference type="PROSITE" id="PS50969"/>
    </source>
</evidence>
<keyword evidence="11" id="KW-1185">Reference proteome</keyword>
<evidence type="ECO:0000256" key="1">
    <source>
        <dbReference type="ARBA" id="ARBA00004123"/>
    </source>
</evidence>
<dbReference type="InterPro" id="IPR004274">
    <property type="entry name" value="FCP1_dom"/>
</dbReference>
<name>A0AAU9JTW3_9CILI</name>
<evidence type="ECO:0000256" key="3">
    <source>
        <dbReference type="ARBA" id="ARBA00022801"/>
    </source>
</evidence>
<dbReference type="InterPro" id="IPR039189">
    <property type="entry name" value="Fcp1"/>
</dbReference>
<evidence type="ECO:0000256" key="6">
    <source>
        <dbReference type="ARBA" id="ARBA00048336"/>
    </source>
</evidence>
<dbReference type="CDD" id="cd17729">
    <property type="entry name" value="BRCT_CTDP1"/>
    <property type="match status" value="1"/>
</dbReference>
<comment type="catalytic activity">
    <reaction evidence="5">
        <text>O-phospho-L-seryl-[protein] + H2O = L-seryl-[protein] + phosphate</text>
        <dbReference type="Rhea" id="RHEA:20629"/>
        <dbReference type="Rhea" id="RHEA-COMP:9863"/>
        <dbReference type="Rhea" id="RHEA-COMP:11604"/>
        <dbReference type="ChEBI" id="CHEBI:15377"/>
        <dbReference type="ChEBI" id="CHEBI:29999"/>
        <dbReference type="ChEBI" id="CHEBI:43474"/>
        <dbReference type="ChEBI" id="CHEBI:83421"/>
        <dbReference type="EC" id="3.1.3.16"/>
    </reaction>
</comment>
<dbReference type="EMBL" id="CAJZBQ010000036">
    <property type="protein sequence ID" value="CAG9324329.1"/>
    <property type="molecule type" value="Genomic_DNA"/>
</dbReference>